<feature type="region of interest" description="Disordered" evidence="1">
    <location>
        <begin position="355"/>
        <end position="385"/>
    </location>
</feature>
<organism evidence="2">
    <name type="scientific">Timema monikensis</name>
    <dbReference type="NCBI Taxonomy" id="170555"/>
    <lineage>
        <taxon>Eukaryota</taxon>
        <taxon>Metazoa</taxon>
        <taxon>Ecdysozoa</taxon>
        <taxon>Arthropoda</taxon>
        <taxon>Hexapoda</taxon>
        <taxon>Insecta</taxon>
        <taxon>Pterygota</taxon>
        <taxon>Neoptera</taxon>
        <taxon>Polyneoptera</taxon>
        <taxon>Phasmatodea</taxon>
        <taxon>Timematodea</taxon>
        <taxon>Timematoidea</taxon>
        <taxon>Timematidae</taxon>
        <taxon>Timema</taxon>
    </lineage>
</organism>
<sequence length="385" mass="43442">MGPDDCSNQDQHHADLEQNPPQEEENLTSASYDSEKKQNFCGFGPDAEPLVPESIALSKDNTTGYAENICSQVSPHNSCRHLRMCIPTFMDDTNAHTTSYILGVLVLLDARYLEDHRASCGETLTVLNNIPGNVTLELQYIATGNNDYNNYIAEVRYEYRNASVSPNLQLDESLIQKVAGLSTGYDDNEDHNQLDNIEGQTSVKLQQTVNDPRIRPSLKNKRRVTFNLHVDPEESNNTLPSYTSGTIKGREEPEEYGAFYNKENIPVSPELEKHEEWCGPNNEPPSFSLIDSSYVSPPLPSRHPLFKLNSSNTKGKRRLEKALHRGSINDSIKKTSSDHDDVFDKEIEKFSNINLGGVKKKEEQKKYGTSYKKENKHVSPKLEKH</sequence>
<reference evidence="2" key="1">
    <citation type="submission" date="2020-11" db="EMBL/GenBank/DDBJ databases">
        <authorList>
            <person name="Tran Van P."/>
        </authorList>
    </citation>
    <scope>NUCLEOTIDE SEQUENCE</scope>
</reference>
<evidence type="ECO:0000313" key="2">
    <source>
        <dbReference type="EMBL" id="CAD7430423.1"/>
    </source>
</evidence>
<name>A0A7R9ECI6_9NEOP</name>
<proteinExistence type="predicted"/>
<feature type="region of interest" description="Disordered" evidence="1">
    <location>
        <begin position="1"/>
        <end position="31"/>
    </location>
</feature>
<protein>
    <submittedName>
        <fullName evidence="2">Uncharacterized protein</fullName>
    </submittedName>
</protein>
<gene>
    <name evidence="2" type="ORF">TMSB3V08_LOCUS7179</name>
</gene>
<accession>A0A7R9ECI6</accession>
<feature type="compositionally biased region" description="Basic and acidic residues" evidence="1">
    <location>
        <begin position="359"/>
        <end position="385"/>
    </location>
</feature>
<dbReference type="EMBL" id="OB794492">
    <property type="protein sequence ID" value="CAD7430423.1"/>
    <property type="molecule type" value="Genomic_DNA"/>
</dbReference>
<dbReference type="AlphaFoldDB" id="A0A7R9ECI6"/>
<evidence type="ECO:0000256" key="1">
    <source>
        <dbReference type="SAM" id="MobiDB-lite"/>
    </source>
</evidence>